<dbReference type="InterPro" id="IPR000719">
    <property type="entry name" value="Prot_kinase_dom"/>
</dbReference>
<dbReference type="InterPro" id="IPR017441">
    <property type="entry name" value="Protein_kinase_ATP_BS"/>
</dbReference>
<dbReference type="EMBL" id="KB908919">
    <property type="protein sequence ID" value="EOB14966.1"/>
    <property type="molecule type" value="Genomic_DNA"/>
</dbReference>
<evidence type="ECO:0000313" key="9">
    <source>
        <dbReference type="EMBL" id="EOB14966.1"/>
    </source>
</evidence>
<dbReference type="GO" id="GO:0035556">
    <property type="term" value="P:intracellular signal transduction"/>
    <property type="evidence" value="ECO:0007669"/>
    <property type="project" value="TreeGrafter"/>
</dbReference>
<evidence type="ECO:0000256" key="3">
    <source>
        <dbReference type="ARBA" id="ARBA00022679"/>
    </source>
</evidence>
<dbReference type="STRING" id="578461.R0KVQ3"/>
<name>R0KVQ3_NOSB1</name>
<dbReference type="InterPro" id="IPR011009">
    <property type="entry name" value="Kinase-like_dom_sf"/>
</dbReference>
<dbReference type="GO" id="GO:0005737">
    <property type="term" value="C:cytoplasm"/>
    <property type="evidence" value="ECO:0007669"/>
    <property type="project" value="TreeGrafter"/>
</dbReference>
<protein>
    <submittedName>
        <fullName evidence="9">Protein kinase kin1</fullName>
    </submittedName>
</protein>
<dbReference type="PROSITE" id="PS00108">
    <property type="entry name" value="PROTEIN_KINASE_ST"/>
    <property type="match status" value="1"/>
</dbReference>
<dbReference type="PROSITE" id="PS50011">
    <property type="entry name" value="PROTEIN_KINASE_DOM"/>
    <property type="match status" value="1"/>
</dbReference>
<dbReference type="HOGENOM" id="CLU_000288_59_11_1"/>
<comment type="similarity">
    <text evidence="1">Belongs to the protein kinase superfamily. CAMK Ser/Thr protein kinase family. NIM1 subfamily.</text>
</comment>
<evidence type="ECO:0000256" key="4">
    <source>
        <dbReference type="ARBA" id="ARBA00022741"/>
    </source>
</evidence>
<dbReference type="Gene3D" id="1.10.510.10">
    <property type="entry name" value="Transferase(Phosphotransferase) domain 1"/>
    <property type="match status" value="1"/>
</dbReference>
<proteinExistence type="inferred from homology"/>
<gene>
    <name evidence="9" type="primary">KIN1</name>
    <name evidence="9" type="ORF">NBO_11g0038</name>
</gene>
<dbReference type="Proteomes" id="UP000016927">
    <property type="component" value="Unassembled WGS sequence"/>
</dbReference>
<keyword evidence="3" id="KW-0808">Transferase</keyword>
<dbReference type="AlphaFoldDB" id="R0KVQ3"/>
<dbReference type="OrthoDB" id="193931at2759"/>
<keyword evidence="4 7" id="KW-0547">Nucleotide-binding</keyword>
<organism evidence="9 10">
    <name type="scientific">Nosema bombycis (strain CQ1 / CVCC 102059)</name>
    <name type="common">Microsporidian parasite</name>
    <name type="synonym">Pebrine of silkworm</name>
    <dbReference type="NCBI Taxonomy" id="578461"/>
    <lineage>
        <taxon>Eukaryota</taxon>
        <taxon>Fungi</taxon>
        <taxon>Fungi incertae sedis</taxon>
        <taxon>Microsporidia</taxon>
        <taxon>Nosematidae</taxon>
        <taxon>Nosema</taxon>
    </lineage>
</organism>
<keyword evidence="2" id="KW-0723">Serine/threonine-protein kinase</keyword>
<feature type="binding site" evidence="7">
    <location>
        <position position="71"/>
    </location>
    <ligand>
        <name>ATP</name>
        <dbReference type="ChEBI" id="CHEBI:30616"/>
    </ligand>
</feature>
<dbReference type="PANTHER" id="PTHR24346">
    <property type="entry name" value="MAP/MICROTUBULE AFFINITY-REGULATING KINASE"/>
    <property type="match status" value="1"/>
</dbReference>
<accession>R0KVQ3</accession>
<dbReference type="Pfam" id="PF00069">
    <property type="entry name" value="Pkinase"/>
    <property type="match status" value="1"/>
</dbReference>
<dbReference type="OMA" id="IRPTIKM"/>
<dbReference type="FunFam" id="1.10.510.10:FF:000571">
    <property type="entry name" value="Maternal embryonic leucine zipper kinase"/>
    <property type="match status" value="1"/>
</dbReference>
<dbReference type="SUPFAM" id="SSF56112">
    <property type="entry name" value="Protein kinase-like (PK-like)"/>
    <property type="match status" value="1"/>
</dbReference>
<keyword evidence="6 7" id="KW-0067">ATP-binding</keyword>
<evidence type="ECO:0000313" key="10">
    <source>
        <dbReference type="Proteomes" id="UP000016927"/>
    </source>
</evidence>
<evidence type="ECO:0000256" key="1">
    <source>
        <dbReference type="ARBA" id="ARBA00010791"/>
    </source>
</evidence>
<feature type="domain" description="Protein kinase" evidence="8">
    <location>
        <begin position="42"/>
        <end position="296"/>
    </location>
</feature>
<dbReference type="PANTHER" id="PTHR24346:SF82">
    <property type="entry name" value="KP78A-RELATED"/>
    <property type="match status" value="1"/>
</dbReference>
<dbReference type="GO" id="GO:0000226">
    <property type="term" value="P:microtubule cytoskeleton organization"/>
    <property type="evidence" value="ECO:0007669"/>
    <property type="project" value="TreeGrafter"/>
</dbReference>
<evidence type="ECO:0000256" key="2">
    <source>
        <dbReference type="ARBA" id="ARBA00022527"/>
    </source>
</evidence>
<dbReference type="SMART" id="SM00220">
    <property type="entry name" value="S_TKc"/>
    <property type="match status" value="1"/>
</dbReference>
<sequence length="545" mass="64118">MILKNKYEDLESAFTSISSQSESSNGRVEDHEYIEDKHFKYFKIIRTLGTGSSSKVVLGINIHNNEKVAIKIVHRKNTGDNDNKSSIRIYREVIMSSLLNHPYIVRLKDFFYSNSYFFLIFEYVRGKQLYEVIVNDGELDEKEARRYFRQLISAIDYIHKNAIVHRDLKIENVLVDEFGNIKLIDFGLSNFYDNKLLLNTFCGSLYFAAPELLLGNRYCGPEIDIWSLGVILYVILNGCVPFDDKDVVSLQEKIKEGKFEYKSNISEEVKYLIGNMLQPDSSSRFTLDQIINSIWINEGYESEVDNYMIKRYPLKNINHNHLEVISTAVSFQFKNLKREVLKYHDICNKEDGSLEEKYWSKRPSISLYYLLLENLEDENHNHYENNHNIDRPEIINRFVNYVISKEKASPCSKYYKQTVFKTAPVIEGESSTSSNKLMDYPRIRNTYVKGFFKGIKVKHIGTPNALKKTLLDIFNKNRIRYEISEKYFFCSLVDREIECTFRISMFFNIILSEYYVGIHFLSGDRELYHEIHEEINECIKERQIV</sequence>
<dbReference type="VEuPathDB" id="MicrosporidiaDB:NBO_11g0038"/>
<evidence type="ECO:0000256" key="7">
    <source>
        <dbReference type="PROSITE-ProRule" id="PRU10141"/>
    </source>
</evidence>
<dbReference type="GO" id="GO:0005524">
    <property type="term" value="F:ATP binding"/>
    <property type="evidence" value="ECO:0007669"/>
    <property type="project" value="UniProtKB-UniRule"/>
</dbReference>
<evidence type="ECO:0000256" key="5">
    <source>
        <dbReference type="ARBA" id="ARBA00022777"/>
    </source>
</evidence>
<dbReference type="PROSITE" id="PS00107">
    <property type="entry name" value="PROTEIN_KINASE_ATP"/>
    <property type="match status" value="1"/>
</dbReference>
<keyword evidence="10" id="KW-1185">Reference proteome</keyword>
<dbReference type="GO" id="GO:0004674">
    <property type="term" value="F:protein serine/threonine kinase activity"/>
    <property type="evidence" value="ECO:0007669"/>
    <property type="project" value="UniProtKB-KW"/>
</dbReference>
<keyword evidence="5 9" id="KW-0418">Kinase</keyword>
<evidence type="ECO:0000259" key="8">
    <source>
        <dbReference type="PROSITE" id="PS50011"/>
    </source>
</evidence>
<evidence type="ECO:0000256" key="6">
    <source>
        <dbReference type="ARBA" id="ARBA00022840"/>
    </source>
</evidence>
<dbReference type="InterPro" id="IPR008271">
    <property type="entry name" value="Ser/Thr_kinase_AS"/>
</dbReference>
<reference evidence="9 10" key="1">
    <citation type="journal article" date="2013" name="BMC Genomics">
        <title>Comparative genomics of parasitic silkworm microsporidia reveal an association between genome expansion and host adaptation.</title>
        <authorList>
            <person name="Pan G."/>
            <person name="Xu J."/>
            <person name="Li T."/>
            <person name="Xia Q."/>
            <person name="Liu S.L."/>
            <person name="Zhang G."/>
            <person name="Li S."/>
            <person name="Li C."/>
            <person name="Liu H."/>
            <person name="Yang L."/>
            <person name="Liu T."/>
            <person name="Zhang X."/>
            <person name="Wu Z."/>
            <person name="Fan W."/>
            <person name="Dang X."/>
            <person name="Xiang H."/>
            <person name="Tao M."/>
            <person name="Li Y."/>
            <person name="Hu J."/>
            <person name="Li Z."/>
            <person name="Lin L."/>
            <person name="Luo J."/>
            <person name="Geng L."/>
            <person name="Wang L."/>
            <person name="Long M."/>
            <person name="Wan Y."/>
            <person name="He N."/>
            <person name="Zhang Z."/>
            <person name="Lu C."/>
            <person name="Keeling P.J."/>
            <person name="Wang J."/>
            <person name="Xiang Z."/>
            <person name="Zhou Z."/>
        </authorList>
    </citation>
    <scope>NUCLEOTIDE SEQUENCE [LARGE SCALE GENOMIC DNA]</scope>
    <source>
        <strain evidence="10">CQ1 / CVCC 102059</strain>
    </source>
</reference>